<dbReference type="AlphaFoldDB" id="A0A4U2PU78"/>
<accession>A0A4U2PU78</accession>
<sequence>MNQPLLEKYKCIKQECDSSFLVNIEKSQGKDLICPYCESTAEAVANENPDSERGLVQGCLYPW</sequence>
<protein>
    <submittedName>
        <fullName evidence="1">Uncharacterized protein</fullName>
    </submittedName>
</protein>
<dbReference type="Proteomes" id="UP000308114">
    <property type="component" value="Unassembled WGS sequence"/>
</dbReference>
<evidence type="ECO:0000313" key="1">
    <source>
        <dbReference type="EMBL" id="TKH42080.1"/>
    </source>
</evidence>
<name>A0A4U2PU78_9BACL</name>
<dbReference type="EMBL" id="PNXQ01000016">
    <property type="protein sequence ID" value="TKH42080.1"/>
    <property type="molecule type" value="Genomic_DNA"/>
</dbReference>
<gene>
    <name evidence="1" type="ORF">C1I60_22550</name>
</gene>
<proteinExistence type="predicted"/>
<evidence type="ECO:0000313" key="2">
    <source>
        <dbReference type="Proteomes" id="UP000308114"/>
    </source>
</evidence>
<organism evidence="1 2">
    <name type="scientific">Paenibacillus terrae</name>
    <dbReference type="NCBI Taxonomy" id="159743"/>
    <lineage>
        <taxon>Bacteria</taxon>
        <taxon>Bacillati</taxon>
        <taxon>Bacillota</taxon>
        <taxon>Bacilli</taxon>
        <taxon>Bacillales</taxon>
        <taxon>Paenibacillaceae</taxon>
        <taxon>Paenibacillus</taxon>
    </lineage>
</organism>
<reference evidence="1 2" key="1">
    <citation type="submission" date="2018-01" db="EMBL/GenBank/DDBJ databases">
        <title>Bacillales members from the olive rhizosphere are effective biological control agents against Verticillium dahliae.</title>
        <authorList>
            <person name="Gomez-Lama C."/>
            <person name="Legarda G."/>
            <person name="Ruano-Rosa D."/>
            <person name="Pizarro-Tobias P."/>
            <person name="Valverde-Corredor A."/>
            <person name="Niqui J.L."/>
            <person name="Trivino J.C."/>
            <person name="Roca A."/>
            <person name="Mercado-Blanco J."/>
        </authorList>
    </citation>
    <scope>NUCLEOTIDE SEQUENCE [LARGE SCALE GENOMIC DNA]</scope>
    <source>
        <strain evidence="1 2">PIC167</strain>
    </source>
</reference>
<comment type="caution">
    <text evidence="1">The sequence shown here is derived from an EMBL/GenBank/DDBJ whole genome shotgun (WGS) entry which is preliminary data.</text>
</comment>
<dbReference type="RefSeq" id="WP_137063700.1">
    <property type="nucleotide sequence ID" value="NZ_PNXQ01000016.1"/>
</dbReference>